<reference evidence="1 2" key="1">
    <citation type="journal article" date="2021" name="Commun. Biol.">
        <title>The genome of Shorea leprosula (Dipterocarpaceae) highlights the ecological relevance of drought in aseasonal tropical rainforests.</title>
        <authorList>
            <person name="Ng K.K.S."/>
            <person name="Kobayashi M.J."/>
            <person name="Fawcett J.A."/>
            <person name="Hatakeyama M."/>
            <person name="Paape T."/>
            <person name="Ng C.H."/>
            <person name="Ang C.C."/>
            <person name="Tnah L.H."/>
            <person name="Lee C.T."/>
            <person name="Nishiyama T."/>
            <person name="Sese J."/>
            <person name="O'Brien M.J."/>
            <person name="Copetti D."/>
            <person name="Mohd Noor M.I."/>
            <person name="Ong R.C."/>
            <person name="Putra M."/>
            <person name="Sireger I.Z."/>
            <person name="Indrioko S."/>
            <person name="Kosugi Y."/>
            <person name="Izuno A."/>
            <person name="Isagi Y."/>
            <person name="Lee S.L."/>
            <person name="Shimizu K.K."/>
        </authorList>
    </citation>
    <scope>NUCLEOTIDE SEQUENCE [LARGE SCALE GENOMIC DNA]</scope>
    <source>
        <strain evidence="1">214</strain>
    </source>
</reference>
<organism evidence="1 2">
    <name type="scientific">Rubroshorea leprosula</name>
    <dbReference type="NCBI Taxonomy" id="152421"/>
    <lineage>
        <taxon>Eukaryota</taxon>
        <taxon>Viridiplantae</taxon>
        <taxon>Streptophyta</taxon>
        <taxon>Embryophyta</taxon>
        <taxon>Tracheophyta</taxon>
        <taxon>Spermatophyta</taxon>
        <taxon>Magnoliopsida</taxon>
        <taxon>eudicotyledons</taxon>
        <taxon>Gunneridae</taxon>
        <taxon>Pentapetalae</taxon>
        <taxon>rosids</taxon>
        <taxon>malvids</taxon>
        <taxon>Malvales</taxon>
        <taxon>Dipterocarpaceae</taxon>
        <taxon>Rubroshorea</taxon>
    </lineage>
</organism>
<keyword evidence="2" id="KW-1185">Reference proteome</keyword>
<protein>
    <submittedName>
        <fullName evidence="1">Uncharacterized protein</fullName>
    </submittedName>
</protein>
<dbReference type="AlphaFoldDB" id="A0AAV5HED3"/>
<proteinExistence type="predicted"/>
<accession>A0AAV5HED3</accession>
<dbReference type="Proteomes" id="UP001054252">
    <property type="component" value="Unassembled WGS sequence"/>
</dbReference>
<name>A0AAV5HED3_9ROSI</name>
<sequence>MKEQGRWLQQSDAAGMNITPETQEVALPNYSLYLQSQHFSREDFITASL</sequence>
<evidence type="ECO:0000313" key="1">
    <source>
        <dbReference type="EMBL" id="GKU87172.1"/>
    </source>
</evidence>
<evidence type="ECO:0000313" key="2">
    <source>
        <dbReference type="Proteomes" id="UP001054252"/>
    </source>
</evidence>
<dbReference type="EMBL" id="BPVZ01000002">
    <property type="protein sequence ID" value="GKU87172.1"/>
    <property type="molecule type" value="Genomic_DNA"/>
</dbReference>
<gene>
    <name evidence="1" type="ORF">SLEP1_g1616</name>
</gene>
<comment type="caution">
    <text evidence="1">The sequence shown here is derived from an EMBL/GenBank/DDBJ whole genome shotgun (WGS) entry which is preliminary data.</text>
</comment>